<evidence type="ECO:0000313" key="1">
    <source>
        <dbReference type="EMBL" id="RLJ65348.1"/>
    </source>
</evidence>
<keyword evidence="2" id="KW-1185">Reference proteome</keyword>
<dbReference type="Proteomes" id="UP000268908">
    <property type="component" value="Unassembled WGS sequence"/>
</dbReference>
<accession>A0A497XH03</accession>
<dbReference type="InterPro" id="IPR021732">
    <property type="entry name" value="DUF3301"/>
</dbReference>
<reference evidence="1 2" key="1">
    <citation type="submission" date="2018-10" db="EMBL/GenBank/DDBJ databases">
        <title>Genomic Encyclopedia of Type Strains, Phase IV (KMG-IV): sequencing the most valuable type-strain genomes for metagenomic binning, comparative biology and taxonomic classification.</title>
        <authorList>
            <person name="Goeker M."/>
        </authorList>
    </citation>
    <scope>NUCLEOTIDE SEQUENCE [LARGE SCALE GENOMIC DNA]</scope>
    <source>
        <strain evidence="1 2">DSM 26916</strain>
    </source>
</reference>
<dbReference type="RefSeq" id="WP_121242128.1">
    <property type="nucleotide sequence ID" value="NZ_BHVV01000008.1"/>
</dbReference>
<dbReference type="Pfam" id="PF11743">
    <property type="entry name" value="DUF3301"/>
    <property type="match status" value="1"/>
</dbReference>
<comment type="caution">
    <text evidence="1">The sequence shown here is derived from an EMBL/GenBank/DDBJ whole genome shotgun (WGS) entry which is preliminary data.</text>
</comment>
<sequence>MPAFEIAGLVVLVIAGWFWLDGLKARDAAVAAARRACLTDGLQLLDDTVSITSLKPARDNDGRLLLQRVYTFEYSDTGDNRRRGGVTLLGHDVMLINVGMRLVGEQGD</sequence>
<evidence type="ECO:0000313" key="2">
    <source>
        <dbReference type="Proteomes" id="UP000268908"/>
    </source>
</evidence>
<organism evidence="1 2">
    <name type="scientific">Sulfurisoma sediminicola</name>
    <dbReference type="NCBI Taxonomy" id="1381557"/>
    <lineage>
        <taxon>Bacteria</taxon>
        <taxon>Pseudomonadati</taxon>
        <taxon>Pseudomonadota</taxon>
        <taxon>Betaproteobacteria</taxon>
        <taxon>Nitrosomonadales</taxon>
        <taxon>Sterolibacteriaceae</taxon>
        <taxon>Sulfurisoma</taxon>
    </lineage>
</organism>
<dbReference type="OrthoDB" id="5959530at2"/>
<dbReference type="AlphaFoldDB" id="A0A497XH03"/>
<gene>
    <name evidence="1" type="ORF">DFR35_2010</name>
</gene>
<dbReference type="EMBL" id="RCCI01000005">
    <property type="protein sequence ID" value="RLJ65348.1"/>
    <property type="molecule type" value="Genomic_DNA"/>
</dbReference>
<protein>
    <submittedName>
        <fullName evidence="1">Uncharacterized protein DUF3301</fullName>
    </submittedName>
</protein>
<name>A0A497XH03_9PROT</name>
<proteinExistence type="predicted"/>